<dbReference type="EMBL" id="JBHUCP010000002">
    <property type="protein sequence ID" value="MFD1528363.1"/>
    <property type="molecule type" value="Genomic_DNA"/>
</dbReference>
<sequence length="101" mass="10842">MATPFDRIVVRRFGEVGFVLGPGGRASRHAEVAAGRAIVTHGGPSCWPPPLESPGGCISRTRQVTIGTRGAFGGLREITEWDRENLIRVVQVKGSETRCEG</sequence>
<protein>
    <recommendedName>
        <fullName evidence="3">K Homology domain-containing protein</fullName>
    </recommendedName>
</protein>
<name>A0ABW4FCC6_9PSEU</name>
<comment type="caution">
    <text evidence="1">The sequence shown here is derived from an EMBL/GenBank/DDBJ whole genome shotgun (WGS) entry which is preliminary data.</text>
</comment>
<evidence type="ECO:0008006" key="3">
    <source>
        <dbReference type="Google" id="ProtNLM"/>
    </source>
</evidence>
<gene>
    <name evidence="1" type="ORF">ACFSCY_02815</name>
</gene>
<proteinExistence type="predicted"/>
<keyword evidence="2" id="KW-1185">Reference proteome</keyword>
<organism evidence="1 2">
    <name type="scientific">Pseudonocardia aurantiaca</name>
    <dbReference type="NCBI Taxonomy" id="75290"/>
    <lineage>
        <taxon>Bacteria</taxon>
        <taxon>Bacillati</taxon>
        <taxon>Actinomycetota</taxon>
        <taxon>Actinomycetes</taxon>
        <taxon>Pseudonocardiales</taxon>
        <taxon>Pseudonocardiaceae</taxon>
        <taxon>Pseudonocardia</taxon>
    </lineage>
</organism>
<dbReference type="RefSeq" id="WP_343988428.1">
    <property type="nucleotide sequence ID" value="NZ_BAAAJG010000029.1"/>
</dbReference>
<dbReference type="Proteomes" id="UP001597145">
    <property type="component" value="Unassembled WGS sequence"/>
</dbReference>
<evidence type="ECO:0000313" key="2">
    <source>
        <dbReference type="Proteomes" id="UP001597145"/>
    </source>
</evidence>
<reference evidence="2" key="1">
    <citation type="journal article" date="2019" name="Int. J. Syst. Evol. Microbiol.">
        <title>The Global Catalogue of Microorganisms (GCM) 10K type strain sequencing project: providing services to taxonomists for standard genome sequencing and annotation.</title>
        <authorList>
            <consortium name="The Broad Institute Genomics Platform"/>
            <consortium name="The Broad Institute Genome Sequencing Center for Infectious Disease"/>
            <person name="Wu L."/>
            <person name="Ma J."/>
        </authorList>
    </citation>
    <scope>NUCLEOTIDE SEQUENCE [LARGE SCALE GENOMIC DNA]</scope>
    <source>
        <strain evidence="2">JCM 12165</strain>
    </source>
</reference>
<accession>A0ABW4FCC6</accession>
<evidence type="ECO:0000313" key="1">
    <source>
        <dbReference type="EMBL" id="MFD1528363.1"/>
    </source>
</evidence>